<protein>
    <recommendedName>
        <fullName evidence="3">SYN1 protein</fullName>
    </recommendedName>
</protein>
<organism evidence="1 2">
    <name type="scientific">Prorocentrum cordatum</name>
    <dbReference type="NCBI Taxonomy" id="2364126"/>
    <lineage>
        <taxon>Eukaryota</taxon>
        <taxon>Sar</taxon>
        <taxon>Alveolata</taxon>
        <taxon>Dinophyceae</taxon>
        <taxon>Prorocentrales</taxon>
        <taxon>Prorocentraceae</taxon>
        <taxon>Prorocentrum</taxon>
    </lineage>
</organism>
<feature type="non-terminal residue" evidence="1">
    <location>
        <position position="1"/>
    </location>
</feature>
<comment type="caution">
    <text evidence="1">The sequence shown here is derived from an EMBL/GenBank/DDBJ whole genome shotgun (WGS) entry which is preliminary data.</text>
</comment>
<evidence type="ECO:0000313" key="1">
    <source>
        <dbReference type="EMBL" id="CAK0790078.1"/>
    </source>
</evidence>
<evidence type="ECO:0008006" key="3">
    <source>
        <dbReference type="Google" id="ProtNLM"/>
    </source>
</evidence>
<gene>
    <name evidence="1" type="ORF">PCOR1329_LOCUS1446</name>
</gene>
<feature type="non-terminal residue" evidence="1">
    <location>
        <position position="52"/>
    </location>
</feature>
<proteinExistence type="predicted"/>
<name>A0ABN9PBK7_9DINO</name>
<dbReference type="Proteomes" id="UP001189429">
    <property type="component" value="Unassembled WGS sequence"/>
</dbReference>
<reference evidence="1" key="1">
    <citation type="submission" date="2023-10" db="EMBL/GenBank/DDBJ databases">
        <authorList>
            <person name="Chen Y."/>
            <person name="Shah S."/>
            <person name="Dougan E. K."/>
            <person name="Thang M."/>
            <person name="Chan C."/>
        </authorList>
    </citation>
    <scope>NUCLEOTIDE SEQUENCE [LARGE SCALE GENOMIC DNA]</scope>
</reference>
<sequence length="52" mass="5484">ECFRAALAEEPPAALPGASAQVRLRFFGLVPARAWVGRSLRTPCFAVAGGLE</sequence>
<accession>A0ABN9PBK7</accession>
<keyword evidence="2" id="KW-1185">Reference proteome</keyword>
<dbReference type="EMBL" id="CAUYUJ010000350">
    <property type="protein sequence ID" value="CAK0790078.1"/>
    <property type="molecule type" value="Genomic_DNA"/>
</dbReference>
<evidence type="ECO:0000313" key="2">
    <source>
        <dbReference type="Proteomes" id="UP001189429"/>
    </source>
</evidence>